<comment type="subcellular location">
    <subcellularLocation>
        <location evidence="1">Golgi apparatus membrane</location>
        <topology evidence="1">Peripheral membrane protein</topology>
        <orientation evidence="1">Cytoplasmic side</orientation>
    </subcellularLocation>
</comment>
<protein>
    <submittedName>
        <fullName evidence="5">GPP34 family phosphoprotein</fullName>
    </submittedName>
</protein>
<evidence type="ECO:0000256" key="3">
    <source>
        <dbReference type="ARBA" id="ARBA00023121"/>
    </source>
</evidence>
<reference evidence="6" key="1">
    <citation type="journal article" date="2019" name="Int. J. Syst. Evol. Microbiol.">
        <title>The Global Catalogue of Microorganisms (GCM) 10K type strain sequencing project: providing services to taxonomists for standard genome sequencing and annotation.</title>
        <authorList>
            <consortium name="The Broad Institute Genomics Platform"/>
            <consortium name="The Broad Institute Genome Sequencing Center for Infectious Disease"/>
            <person name="Wu L."/>
            <person name="Ma J."/>
        </authorList>
    </citation>
    <scope>NUCLEOTIDE SEQUENCE [LARGE SCALE GENOMIC DNA]</scope>
    <source>
        <strain evidence="6">CGMCC 1.12470</strain>
    </source>
</reference>
<comment type="caution">
    <text evidence="5">The sequence shown here is derived from an EMBL/GenBank/DDBJ whole genome shotgun (WGS) entry which is preliminary data.</text>
</comment>
<keyword evidence="3" id="KW-0446">Lipid-binding</keyword>
<dbReference type="Pfam" id="PF05719">
    <property type="entry name" value="GPP34"/>
    <property type="match status" value="1"/>
</dbReference>
<evidence type="ECO:0000256" key="1">
    <source>
        <dbReference type="ARBA" id="ARBA00004255"/>
    </source>
</evidence>
<keyword evidence="4" id="KW-0472">Membrane</keyword>
<keyword evidence="6" id="KW-1185">Reference proteome</keyword>
<keyword evidence="2" id="KW-0333">Golgi apparatus</keyword>
<dbReference type="InterPro" id="IPR038261">
    <property type="entry name" value="GPP34-like_sf"/>
</dbReference>
<dbReference type="RefSeq" id="WP_381080157.1">
    <property type="nucleotide sequence ID" value="NZ_JBHUDX010000021.1"/>
</dbReference>
<evidence type="ECO:0000256" key="2">
    <source>
        <dbReference type="ARBA" id="ARBA00023034"/>
    </source>
</evidence>
<name>A0ABW4ILL5_9ACTN</name>
<organism evidence="5 6">
    <name type="scientific">Streptomyces caeni</name>
    <dbReference type="NCBI Taxonomy" id="2307231"/>
    <lineage>
        <taxon>Bacteria</taxon>
        <taxon>Bacillati</taxon>
        <taxon>Actinomycetota</taxon>
        <taxon>Actinomycetes</taxon>
        <taxon>Kitasatosporales</taxon>
        <taxon>Streptomycetaceae</taxon>
        <taxon>Streptomyces</taxon>
    </lineage>
</organism>
<accession>A0ABW4ILL5</accession>
<dbReference type="EMBL" id="JBHUDX010000021">
    <property type="protein sequence ID" value="MFD1658232.1"/>
    <property type="molecule type" value="Genomic_DNA"/>
</dbReference>
<evidence type="ECO:0000313" key="6">
    <source>
        <dbReference type="Proteomes" id="UP001597261"/>
    </source>
</evidence>
<dbReference type="Gene3D" id="1.10.3630.10">
    <property type="entry name" value="yeast vps74-n-term truncation variant domain like"/>
    <property type="match status" value="1"/>
</dbReference>
<evidence type="ECO:0000256" key="4">
    <source>
        <dbReference type="ARBA" id="ARBA00023136"/>
    </source>
</evidence>
<dbReference type="Proteomes" id="UP001597261">
    <property type="component" value="Unassembled WGS sequence"/>
</dbReference>
<proteinExistence type="predicted"/>
<dbReference type="InterPro" id="IPR008628">
    <property type="entry name" value="GPP34-like"/>
</dbReference>
<evidence type="ECO:0000313" key="5">
    <source>
        <dbReference type="EMBL" id="MFD1658232.1"/>
    </source>
</evidence>
<gene>
    <name evidence="5" type="ORF">ACFSL4_08395</name>
</gene>
<sequence>MPDGSPSPAALLYLLAWDTTRLRLTGETRLAYLVRAGALTELAQRGLLVDVDGVATPADPDARTGDPVLDGLLELVEESRPRRWKTWVTLRAGVTLDAVHAQLTAGGWLRAGKKRTLGVFPSVEYELERVPGVVALQQEVRQVIEGPVPVTEVSDRDAALAALAAAAELGTVVTAADRKRHRERIEALTERSGAAAPALRKVVHEVRTAMVVAATAGGATAGGAGATAG</sequence>